<gene>
    <name evidence="3" type="ORF">ACFQHK_09505</name>
</gene>
<keyword evidence="1" id="KW-0472">Membrane</keyword>
<dbReference type="Pfam" id="PF13937">
    <property type="entry name" value="DUF4212"/>
    <property type="match status" value="1"/>
</dbReference>
<keyword evidence="4" id="KW-1185">Reference proteome</keyword>
<dbReference type="AlphaFoldDB" id="A0ABD5UE56"/>
<proteinExistence type="predicted"/>
<evidence type="ECO:0000313" key="3">
    <source>
        <dbReference type="EMBL" id="MFC6836747.1"/>
    </source>
</evidence>
<dbReference type="Proteomes" id="UP001596406">
    <property type="component" value="Unassembled WGS sequence"/>
</dbReference>
<accession>A0ABD5UE56</accession>
<keyword evidence="1" id="KW-1133">Transmembrane helix</keyword>
<feature type="transmembrane region" description="Helical" evidence="1">
    <location>
        <begin position="88"/>
        <end position="109"/>
    </location>
</feature>
<feature type="domain" description="Sodium symporter small subunit" evidence="2">
    <location>
        <begin position="42"/>
        <end position="121"/>
    </location>
</feature>
<dbReference type="InterPro" id="IPR019886">
    <property type="entry name" value="Na_symporter_ssu"/>
</dbReference>
<feature type="transmembrane region" description="Helical" evidence="1">
    <location>
        <begin position="51"/>
        <end position="73"/>
    </location>
</feature>
<keyword evidence="1" id="KW-0812">Transmembrane</keyword>
<comment type="caution">
    <text evidence="3">The sequence shown here is derived from an EMBL/GenBank/DDBJ whole genome shotgun (WGS) entry which is preliminary data.</text>
</comment>
<organism evidence="3 4">
    <name type="scientific">Halomarina ordinaria</name>
    <dbReference type="NCBI Taxonomy" id="3033939"/>
    <lineage>
        <taxon>Archaea</taxon>
        <taxon>Methanobacteriati</taxon>
        <taxon>Methanobacteriota</taxon>
        <taxon>Stenosarchaea group</taxon>
        <taxon>Halobacteria</taxon>
        <taxon>Halobacteriales</taxon>
        <taxon>Natronomonadaceae</taxon>
        <taxon>Halomarina</taxon>
    </lineage>
</organism>
<sequence>MSSDSDAATDGGHATGTSATTTADAATTDYLDAEVNLLSPSTPFMRDHLRIIWTGFAIWFVAVFGPVTLTAIAPGPMTTQMPLIGFPLHYFLMAIGAPTTGLLLSYWYVRKRDALDEKYGIEHPTGGEAE</sequence>
<dbReference type="EMBL" id="JBHSXM010000001">
    <property type="protein sequence ID" value="MFC6836747.1"/>
    <property type="molecule type" value="Genomic_DNA"/>
</dbReference>
<evidence type="ECO:0000259" key="2">
    <source>
        <dbReference type="Pfam" id="PF13937"/>
    </source>
</evidence>
<protein>
    <submittedName>
        <fullName evidence="3">DUF4212 domain-containing protein</fullName>
    </submittedName>
</protein>
<name>A0ABD5UE56_9EURY</name>
<evidence type="ECO:0000313" key="4">
    <source>
        <dbReference type="Proteomes" id="UP001596406"/>
    </source>
</evidence>
<dbReference type="NCBIfam" id="TIGR03647">
    <property type="entry name" value="Na_symport_sm"/>
    <property type="match status" value="1"/>
</dbReference>
<dbReference type="RefSeq" id="WP_304448426.1">
    <property type="nucleotide sequence ID" value="NZ_JARRAH010000001.1"/>
</dbReference>
<reference evidence="3 4" key="1">
    <citation type="journal article" date="2019" name="Int. J. Syst. Evol. Microbiol.">
        <title>The Global Catalogue of Microorganisms (GCM) 10K type strain sequencing project: providing services to taxonomists for standard genome sequencing and annotation.</title>
        <authorList>
            <consortium name="The Broad Institute Genomics Platform"/>
            <consortium name="The Broad Institute Genome Sequencing Center for Infectious Disease"/>
            <person name="Wu L."/>
            <person name="Ma J."/>
        </authorList>
    </citation>
    <scope>NUCLEOTIDE SEQUENCE [LARGE SCALE GENOMIC DNA]</scope>
    <source>
        <strain evidence="3 4">PSRA2</strain>
    </source>
</reference>
<evidence type="ECO:0000256" key="1">
    <source>
        <dbReference type="SAM" id="Phobius"/>
    </source>
</evidence>